<keyword evidence="1" id="KW-0614">Plasmid</keyword>
<sequence length="70" mass="8028">MQNLEYSQRLVGPEYFQGYLSRQINIFTINGNYNVYPLHVDSQNLYCTENGTMLAMIVPLGHITSIQCVI</sequence>
<protein>
    <submittedName>
        <fullName evidence="1">Uncharacterized protein</fullName>
    </submittedName>
</protein>
<proteinExistence type="predicted"/>
<organism evidence="1">
    <name type="scientific">Bacillus thuringiensis</name>
    <dbReference type="NCBI Taxonomy" id="1428"/>
    <lineage>
        <taxon>Bacteria</taxon>
        <taxon>Bacillati</taxon>
        <taxon>Bacillota</taxon>
        <taxon>Bacilli</taxon>
        <taxon>Bacillales</taxon>
        <taxon>Bacillaceae</taxon>
        <taxon>Bacillus</taxon>
        <taxon>Bacillus cereus group</taxon>
    </lineage>
</organism>
<reference evidence="1" key="1">
    <citation type="submission" date="2019-07" db="EMBL/GenBank/DDBJ databases">
        <title>Draft genome sequence of Bacillus thuringiensis strain PT02.</title>
        <authorList>
            <person name="Nguyen H."/>
            <person name="Nguyen L.N."/>
            <person name="Nguyen H.T.T."/>
            <person name="Nguyen D.V."/>
            <person name="Le H.T.T."/>
        </authorList>
    </citation>
    <scope>NUCLEOTIDE SEQUENCE</scope>
    <source>
        <strain evidence="1">PT02</strain>
        <plasmid evidence="1">unnamed2</plasmid>
    </source>
</reference>
<geneLocation type="plasmid" evidence="1">
    <name>unnamed2</name>
</geneLocation>
<comment type="caution">
    <text evidence="1">The sequence shown here is derived from an EMBL/GenBank/DDBJ whole genome shotgun (WGS) entry which is preliminary data.</text>
</comment>
<name>A0A643LN22_BACTU</name>
<evidence type="ECO:0000313" key="1">
    <source>
        <dbReference type="EMBL" id="KAB1347245.1"/>
    </source>
</evidence>
<dbReference type="EMBL" id="VLPO01000087">
    <property type="protein sequence ID" value="KAB1347245.1"/>
    <property type="molecule type" value="Genomic_DNA"/>
</dbReference>
<accession>A0A643LN22</accession>
<gene>
    <name evidence="1" type="ORF">FPG91_28160</name>
</gene>
<dbReference type="AlphaFoldDB" id="A0A643LN22"/>
<dbReference type="KEGG" id="bthy:AQ980_31065"/>